<dbReference type="GO" id="GO:0000139">
    <property type="term" value="C:Golgi membrane"/>
    <property type="evidence" value="ECO:0007669"/>
    <property type="project" value="UniProtKB-SubCell"/>
</dbReference>
<gene>
    <name evidence="11" type="ORF">chiPu_0026540</name>
</gene>
<evidence type="ECO:0000256" key="8">
    <source>
        <dbReference type="ARBA" id="ARBA00023136"/>
    </source>
</evidence>
<dbReference type="Pfam" id="PF02485">
    <property type="entry name" value="Branch"/>
    <property type="match status" value="1"/>
</dbReference>
<dbReference type="EMBL" id="BEZZ01082186">
    <property type="protein sequence ID" value="GCC42799.1"/>
    <property type="molecule type" value="Genomic_DNA"/>
</dbReference>
<evidence type="ECO:0000313" key="11">
    <source>
        <dbReference type="EMBL" id="GCC42799.1"/>
    </source>
</evidence>
<dbReference type="AlphaFoldDB" id="A0A401TJH4"/>
<accession>A0A401TJH4</accession>
<evidence type="ECO:0000256" key="10">
    <source>
        <dbReference type="ARBA" id="ARBA00038150"/>
    </source>
</evidence>
<evidence type="ECO:0000256" key="4">
    <source>
        <dbReference type="ARBA" id="ARBA00022679"/>
    </source>
</evidence>
<keyword evidence="8" id="KW-0472">Membrane</keyword>
<dbReference type="OMA" id="RSICIWG"/>
<protein>
    <submittedName>
        <fullName evidence="11">Uncharacterized protein</fullName>
    </submittedName>
</protein>
<evidence type="ECO:0000256" key="9">
    <source>
        <dbReference type="ARBA" id="ARBA00023180"/>
    </source>
</evidence>
<organism evidence="11 12">
    <name type="scientific">Chiloscyllium punctatum</name>
    <name type="common">Brownbanded bambooshark</name>
    <name type="synonym">Hemiscyllium punctatum</name>
    <dbReference type="NCBI Taxonomy" id="137246"/>
    <lineage>
        <taxon>Eukaryota</taxon>
        <taxon>Metazoa</taxon>
        <taxon>Chordata</taxon>
        <taxon>Craniata</taxon>
        <taxon>Vertebrata</taxon>
        <taxon>Chondrichthyes</taxon>
        <taxon>Elasmobranchii</taxon>
        <taxon>Galeomorphii</taxon>
        <taxon>Galeoidea</taxon>
        <taxon>Orectolobiformes</taxon>
        <taxon>Hemiscylliidae</taxon>
        <taxon>Chiloscyllium</taxon>
    </lineage>
</organism>
<evidence type="ECO:0000256" key="7">
    <source>
        <dbReference type="ARBA" id="ARBA00022989"/>
    </source>
</evidence>
<sequence>MTEWLKEPPNISTPVFVGSAYIAVSREFVAHVFASAEVQAFLRWSEDTYSPDEHVWATLLRMRGMPGYRPYTQRSPRTLGRAVKWSFEAGNVVRGAPYGDCTGTYRHLICVYGVGDIGWLLLQNPFFANKFDPEVDNMAVQCMEEYLRNKTLCEAQWEWAGGRVNRGEGGET</sequence>
<evidence type="ECO:0000313" key="12">
    <source>
        <dbReference type="Proteomes" id="UP000287033"/>
    </source>
</evidence>
<evidence type="ECO:0000256" key="1">
    <source>
        <dbReference type="ARBA" id="ARBA00004323"/>
    </source>
</evidence>
<comment type="pathway">
    <text evidence="2">Protein modification; protein glycosylation.</text>
</comment>
<comment type="subcellular location">
    <subcellularLocation>
        <location evidence="1">Golgi apparatus membrane</location>
        <topology evidence="1">Single-pass type II membrane protein</topology>
    </subcellularLocation>
</comment>
<keyword evidence="4" id="KW-0808">Transferase</keyword>
<evidence type="ECO:0000256" key="3">
    <source>
        <dbReference type="ARBA" id="ARBA00022676"/>
    </source>
</evidence>
<keyword evidence="3" id="KW-0328">Glycosyltransferase</keyword>
<dbReference type="Proteomes" id="UP000287033">
    <property type="component" value="Unassembled WGS sequence"/>
</dbReference>
<evidence type="ECO:0000256" key="5">
    <source>
        <dbReference type="ARBA" id="ARBA00022692"/>
    </source>
</evidence>
<keyword evidence="5" id="KW-0812">Transmembrane</keyword>
<dbReference type="OrthoDB" id="2019572at2759"/>
<proteinExistence type="inferred from homology"/>
<keyword evidence="9" id="KW-0325">Glycoprotein</keyword>
<name>A0A401TJH4_CHIPU</name>
<comment type="caution">
    <text evidence="11">The sequence shown here is derived from an EMBL/GenBank/DDBJ whole genome shotgun (WGS) entry which is preliminary data.</text>
</comment>
<evidence type="ECO:0000256" key="2">
    <source>
        <dbReference type="ARBA" id="ARBA00004922"/>
    </source>
</evidence>
<evidence type="ECO:0000256" key="6">
    <source>
        <dbReference type="ARBA" id="ARBA00022968"/>
    </source>
</evidence>
<dbReference type="PANTHER" id="PTHR19297">
    <property type="entry name" value="GLYCOSYLTRANSFERASE 14 FAMILY MEMBER"/>
    <property type="match status" value="1"/>
</dbReference>
<comment type="similarity">
    <text evidence="10">Belongs to the glycosyltransferase 14 family.</text>
</comment>
<keyword evidence="6" id="KW-0735">Signal-anchor</keyword>
<keyword evidence="7" id="KW-1133">Transmembrane helix</keyword>
<reference evidence="11 12" key="1">
    <citation type="journal article" date="2018" name="Nat. Ecol. Evol.">
        <title>Shark genomes provide insights into elasmobranch evolution and the origin of vertebrates.</title>
        <authorList>
            <person name="Hara Y"/>
            <person name="Yamaguchi K"/>
            <person name="Onimaru K"/>
            <person name="Kadota M"/>
            <person name="Koyanagi M"/>
            <person name="Keeley SD"/>
            <person name="Tatsumi K"/>
            <person name="Tanaka K"/>
            <person name="Motone F"/>
            <person name="Kageyama Y"/>
            <person name="Nozu R"/>
            <person name="Adachi N"/>
            <person name="Nishimura O"/>
            <person name="Nakagawa R"/>
            <person name="Tanegashima C"/>
            <person name="Kiyatake I"/>
            <person name="Matsumoto R"/>
            <person name="Murakumo K"/>
            <person name="Nishida K"/>
            <person name="Terakita A"/>
            <person name="Kuratani S"/>
            <person name="Sato K"/>
            <person name="Hyodo S Kuraku.S."/>
        </authorList>
    </citation>
    <scope>NUCLEOTIDE SEQUENCE [LARGE SCALE GENOMIC DNA]</scope>
</reference>
<keyword evidence="12" id="KW-1185">Reference proteome</keyword>
<dbReference type="GO" id="GO:0008375">
    <property type="term" value="F:acetylglucosaminyltransferase activity"/>
    <property type="evidence" value="ECO:0007669"/>
    <property type="project" value="TreeGrafter"/>
</dbReference>
<dbReference type="PANTHER" id="PTHR19297:SF191">
    <property type="entry name" value="PROTEIN XYLOSYLTRANSFERASE"/>
    <property type="match status" value="1"/>
</dbReference>
<dbReference type="STRING" id="137246.A0A401TJH4"/>
<dbReference type="InterPro" id="IPR003406">
    <property type="entry name" value="Glyco_trans_14"/>
</dbReference>